<dbReference type="EMBL" id="WUAV01000004">
    <property type="protein sequence ID" value="KAF1756375.1"/>
    <property type="molecule type" value="Genomic_DNA"/>
</dbReference>
<evidence type="ECO:0000313" key="2">
    <source>
        <dbReference type="EMBL" id="KAF1756375.1"/>
    </source>
</evidence>
<dbReference type="CTD" id="9812002"/>
<comment type="caution">
    <text evidence="2">The sequence shown here is derived from an EMBL/GenBank/DDBJ whole genome shotgun (WGS) entry which is preliminary data.</text>
</comment>
<evidence type="ECO:0000313" key="3">
    <source>
        <dbReference type="Proteomes" id="UP000483820"/>
    </source>
</evidence>
<gene>
    <name evidence="2" type="ORF">GCK72_012828</name>
</gene>
<accession>A0A6A5GPD8</accession>
<dbReference type="GeneID" id="9812002"/>
<reference evidence="2 3" key="1">
    <citation type="submission" date="2019-12" db="EMBL/GenBank/DDBJ databases">
        <title>Chromosome-level assembly of the Caenorhabditis remanei genome.</title>
        <authorList>
            <person name="Teterina A.A."/>
            <person name="Willis J.H."/>
            <person name="Phillips P.C."/>
        </authorList>
    </citation>
    <scope>NUCLEOTIDE SEQUENCE [LARGE SCALE GENOMIC DNA]</scope>
    <source>
        <strain evidence="2 3">PX506</strain>
        <tissue evidence="2">Whole organism</tissue>
    </source>
</reference>
<organism evidence="2 3">
    <name type="scientific">Caenorhabditis remanei</name>
    <name type="common">Caenorhabditis vulgaris</name>
    <dbReference type="NCBI Taxonomy" id="31234"/>
    <lineage>
        <taxon>Eukaryota</taxon>
        <taxon>Metazoa</taxon>
        <taxon>Ecdysozoa</taxon>
        <taxon>Nematoda</taxon>
        <taxon>Chromadorea</taxon>
        <taxon>Rhabditida</taxon>
        <taxon>Rhabditina</taxon>
        <taxon>Rhabditomorpha</taxon>
        <taxon>Rhabditoidea</taxon>
        <taxon>Rhabditidae</taxon>
        <taxon>Peloderinae</taxon>
        <taxon>Caenorhabditis</taxon>
    </lineage>
</organism>
<name>A0A6A5GPD8_CAERE</name>
<dbReference type="AlphaFoldDB" id="A0A6A5GPD8"/>
<feature type="compositionally biased region" description="Polar residues" evidence="1">
    <location>
        <begin position="128"/>
        <end position="145"/>
    </location>
</feature>
<feature type="compositionally biased region" description="Low complexity" evidence="1">
    <location>
        <begin position="314"/>
        <end position="323"/>
    </location>
</feature>
<feature type="compositionally biased region" description="Polar residues" evidence="1">
    <location>
        <begin position="268"/>
        <end position="303"/>
    </location>
</feature>
<feature type="compositionally biased region" description="Acidic residues" evidence="1">
    <location>
        <begin position="372"/>
        <end position="387"/>
    </location>
</feature>
<feature type="compositionally biased region" description="Basic and acidic residues" evidence="1">
    <location>
        <begin position="100"/>
        <end position="109"/>
    </location>
</feature>
<feature type="compositionally biased region" description="Low complexity" evidence="1">
    <location>
        <begin position="227"/>
        <end position="246"/>
    </location>
</feature>
<feature type="compositionally biased region" description="Basic and acidic residues" evidence="1">
    <location>
        <begin position="347"/>
        <end position="371"/>
    </location>
</feature>
<protein>
    <submittedName>
        <fullName evidence="2">Uncharacterized protein</fullName>
    </submittedName>
</protein>
<dbReference type="Proteomes" id="UP000483820">
    <property type="component" value="Chromosome IV"/>
</dbReference>
<feature type="region of interest" description="Disordered" evidence="1">
    <location>
        <begin position="63"/>
        <end position="387"/>
    </location>
</feature>
<feature type="compositionally biased region" description="Polar residues" evidence="1">
    <location>
        <begin position="156"/>
        <end position="184"/>
    </location>
</feature>
<dbReference type="RefSeq" id="XP_053584205.1">
    <property type="nucleotide sequence ID" value="XM_053729433.1"/>
</dbReference>
<proteinExistence type="predicted"/>
<feature type="compositionally biased region" description="Basic and acidic residues" evidence="1">
    <location>
        <begin position="74"/>
        <end position="86"/>
    </location>
</feature>
<feature type="compositionally biased region" description="Basic and acidic residues" evidence="1">
    <location>
        <begin position="200"/>
        <end position="224"/>
    </location>
</feature>
<sequence length="438" mass="51439">MGNSPSIWAALPPSWRQACPIGGQIAQNDRNGDMYNGFGYRDSPPRYFEGFQSRNVRNDARMSNRFNNHHSPPRKQDRFRTPDHYRSNSPSGGFGGSDYNDQRRFENRNQGHYSPNPPNWQYDERGRSNSPRGQQTLNFRQSSWSPIPGERRCRSPSAQNGYSVRNRSPSPYGQVYSNYHQDNWQPRPEQFRNRSPNQGPRDDWSPIPGERRCRSPSRQYEDHSQGNSRNSWSPQQNWNNQQRNRSLSPEGPSTSRQYDDRNRAPSYQYANSSYSREVQETPNYHQNRWSPSPTPHQKNQNRNRFGILQEPGLSNNRDNSWSNDRTRNVEPSLPVSGFQQPVPPLQYERRTESPSSTEREQEKPEDVKKEPEEEEEEEEEPIDEEERNELFAALIREEPKRRIERSDGKWKLSITETCCDPAFLWDKSAELHLYQNIC</sequence>
<evidence type="ECO:0000256" key="1">
    <source>
        <dbReference type="SAM" id="MobiDB-lite"/>
    </source>
</evidence>
<dbReference type="KEGG" id="crq:GCK72_012828"/>